<proteinExistence type="predicted"/>
<organism evidence="2 3">
    <name type="scientific">Sedimentitalea nanhaiensis</name>
    <dbReference type="NCBI Taxonomy" id="999627"/>
    <lineage>
        <taxon>Bacteria</taxon>
        <taxon>Pseudomonadati</taxon>
        <taxon>Pseudomonadota</taxon>
        <taxon>Alphaproteobacteria</taxon>
        <taxon>Rhodobacterales</taxon>
        <taxon>Paracoccaceae</taxon>
        <taxon>Sedimentitalea</taxon>
    </lineage>
</organism>
<evidence type="ECO:0000256" key="1">
    <source>
        <dbReference type="SAM" id="MobiDB-lite"/>
    </source>
</evidence>
<dbReference type="AlphaFoldDB" id="A0A1I7DJ08"/>
<dbReference type="EMBL" id="FPAW01000029">
    <property type="protein sequence ID" value="SFU11703.1"/>
    <property type="molecule type" value="Genomic_DNA"/>
</dbReference>
<protein>
    <submittedName>
        <fullName evidence="2">Uncharacterized protein</fullName>
    </submittedName>
</protein>
<feature type="compositionally biased region" description="Low complexity" evidence="1">
    <location>
        <begin position="190"/>
        <end position="200"/>
    </location>
</feature>
<feature type="region of interest" description="Disordered" evidence="1">
    <location>
        <begin position="187"/>
        <end position="212"/>
    </location>
</feature>
<evidence type="ECO:0000313" key="3">
    <source>
        <dbReference type="Proteomes" id="UP000182466"/>
    </source>
</evidence>
<keyword evidence="3" id="KW-1185">Reference proteome</keyword>
<gene>
    <name evidence="2" type="ORF">SAMN05216236_1292</name>
</gene>
<sequence>MPETLSYQFSLNCPIGADVRHPAKDVSGRLHARALRGAEVLKTAAATADLARLRRISLALQVMSVLKIGRLWSLTSGNKRERLLALAAVGIGTTRPLLAAAIILRENDRAVRELSRVLPQHRRVIERICGLSQDLGRPLPGLSKTGHPTGHETHGLCRPRVSESALQVARQAISELGADANRQAPHALRRWQAQWRQRGQSPKRPRSPAQHARRNCTKYPFCLSLLAHPPASPKRVLFSAGRVICFTFRCADCSHFDRKPTIGKPHFPDFAPRAGRTLAGFPAPDSPRIHRAGGAGHGCVFRSISAAFGTLSRAIMSGSRESNEWHSFNDLIGF</sequence>
<feature type="compositionally biased region" description="Basic residues" evidence="1">
    <location>
        <begin position="201"/>
        <end position="212"/>
    </location>
</feature>
<name>A0A1I7DJ08_9RHOB</name>
<accession>A0A1I7DJ08</accession>
<reference evidence="2 3" key="1">
    <citation type="submission" date="2016-10" db="EMBL/GenBank/DDBJ databases">
        <authorList>
            <person name="de Groot N.N."/>
        </authorList>
    </citation>
    <scope>NUCLEOTIDE SEQUENCE [LARGE SCALE GENOMIC DNA]</scope>
    <source>
        <strain evidence="2 3">CGMCC 1.10959</strain>
    </source>
</reference>
<dbReference type="Proteomes" id="UP000182466">
    <property type="component" value="Unassembled WGS sequence"/>
</dbReference>
<evidence type="ECO:0000313" key="2">
    <source>
        <dbReference type="EMBL" id="SFU11703.1"/>
    </source>
</evidence>